<comment type="caution">
    <text evidence="2">The sequence shown here is derived from an EMBL/GenBank/DDBJ whole genome shotgun (WGS) entry which is preliminary data.</text>
</comment>
<accession>X1ICX1</accession>
<sequence>MLPLVWVGWFGDMVEWITPFRLTQSTIMVHIAVAHSAFNVFNTFVFLPIIGWLEAVVVKLVPAKPQDVIAEPVVLEEHLLNTPVIAMDQARREIIRMAKAAKDAVNQAIGGLDENDRRKLQSALETEDAIDNFQYEITLYLAALSRRELSKELAVELPVLLHTVNDLERVGDHAVNITEIAERK</sequence>
<dbReference type="InterPro" id="IPR028366">
    <property type="entry name" value="PhoU"/>
</dbReference>
<dbReference type="Gene3D" id="1.20.58.220">
    <property type="entry name" value="Phosphate transport system protein phou homolog 2, domain 2"/>
    <property type="match status" value="1"/>
</dbReference>
<dbReference type="SUPFAM" id="SSF109755">
    <property type="entry name" value="PhoU-like"/>
    <property type="match status" value="1"/>
</dbReference>
<gene>
    <name evidence="2" type="ORF">S03H2_62860</name>
</gene>
<feature type="domain" description="PhoU" evidence="1">
    <location>
        <begin position="94"/>
        <end position="180"/>
    </location>
</feature>
<dbReference type="GO" id="GO:0030643">
    <property type="term" value="P:intracellular phosphate ion homeostasis"/>
    <property type="evidence" value="ECO:0007669"/>
    <property type="project" value="InterPro"/>
</dbReference>
<name>X1ICX1_9ZZZZ</name>
<dbReference type="InterPro" id="IPR038078">
    <property type="entry name" value="PhoU-like_sf"/>
</dbReference>
<dbReference type="GO" id="GO:0045936">
    <property type="term" value="P:negative regulation of phosphate metabolic process"/>
    <property type="evidence" value="ECO:0007669"/>
    <property type="project" value="InterPro"/>
</dbReference>
<dbReference type="AlphaFoldDB" id="X1ICX1"/>
<feature type="non-terminal residue" evidence="2">
    <location>
        <position position="184"/>
    </location>
</feature>
<proteinExistence type="predicted"/>
<dbReference type="PANTHER" id="PTHR42930">
    <property type="entry name" value="PHOSPHATE-SPECIFIC TRANSPORT SYSTEM ACCESSORY PROTEIN PHOU"/>
    <property type="match status" value="1"/>
</dbReference>
<protein>
    <recommendedName>
        <fullName evidence="1">PhoU domain-containing protein</fullName>
    </recommendedName>
</protein>
<reference evidence="2" key="1">
    <citation type="journal article" date="2014" name="Front. Microbiol.">
        <title>High frequency of phylogenetically diverse reductive dehalogenase-homologous genes in deep subseafloor sedimentary metagenomes.</title>
        <authorList>
            <person name="Kawai M."/>
            <person name="Futagami T."/>
            <person name="Toyoda A."/>
            <person name="Takaki Y."/>
            <person name="Nishi S."/>
            <person name="Hori S."/>
            <person name="Arai W."/>
            <person name="Tsubouchi T."/>
            <person name="Morono Y."/>
            <person name="Uchiyama I."/>
            <person name="Ito T."/>
            <person name="Fujiyama A."/>
            <person name="Inagaki F."/>
            <person name="Takami H."/>
        </authorList>
    </citation>
    <scope>NUCLEOTIDE SEQUENCE</scope>
    <source>
        <strain evidence="2">Expedition CK06-06</strain>
    </source>
</reference>
<evidence type="ECO:0000313" key="2">
    <source>
        <dbReference type="EMBL" id="GAH80276.1"/>
    </source>
</evidence>
<dbReference type="PANTHER" id="PTHR42930:SF3">
    <property type="entry name" value="PHOSPHATE-SPECIFIC TRANSPORT SYSTEM ACCESSORY PROTEIN PHOU"/>
    <property type="match status" value="1"/>
</dbReference>
<dbReference type="EMBL" id="BARU01040683">
    <property type="protein sequence ID" value="GAH80276.1"/>
    <property type="molecule type" value="Genomic_DNA"/>
</dbReference>
<organism evidence="2">
    <name type="scientific">marine sediment metagenome</name>
    <dbReference type="NCBI Taxonomy" id="412755"/>
    <lineage>
        <taxon>unclassified sequences</taxon>
        <taxon>metagenomes</taxon>
        <taxon>ecological metagenomes</taxon>
    </lineage>
</organism>
<dbReference type="Pfam" id="PF01895">
    <property type="entry name" value="PhoU"/>
    <property type="match status" value="1"/>
</dbReference>
<evidence type="ECO:0000259" key="1">
    <source>
        <dbReference type="Pfam" id="PF01895"/>
    </source>
</evidence>
<dbReference type="InterPro" id="IPR026022">
    <property type="entry name" value="PhoU_dom"/>
</dbReference>